<dbReference type="PROSITE" id="PS51190">
    <property type="entry name" value="FATC"/>
    <property type="match status" value="1"/>
</dbReference>
<feature type="domain" description="PI3K/PI4K catalytic" evidence="1">
    <location>
        <begin position="1"/>
        <end position="236"/>
    </location>
</feature>
<evidence type="ECO:0008006" key="5">
    <source>
        <dbReference type="Google" id="ProtNLM"/>
    </source>
</evidence>
<dbReference type="CDD" id="cd05163">
    <property type="entry name" value="PIKK_TRRAP"/>
    <property type="match status" value="1"/>
</dbReference>
<comment type="caution">
    <text evidence="3">The sequence shown here is derived from an EMBL/GenBank/DDBJ whole genome shotgun (WGS) entry which is preliminary data.</text>
</comment>
<dbReference type="InterPro" id="IPR036940">
    <property type="entry name" value="PI3/4_kinase_cat_sf"/>
</dbReference>
<gene>
    <name evidence="3" type="ORF">DYB28_013853</name>
</gene>
<organism evidence="3 4">
    <name type="scientific">Aphanomyces astaci</name>
    <name type="common">Crayfish plague agent</name>
    <dbReference type="NCBI Taxonomy" id="112090"/>
    <lineage>
        <taxon>Eukaryota</taxon>
        <taxon>Sar</taxon>
        <taxon>Stramenopiles</taxon>
        <taxon>Oomycota</taxon>
        <taxon>Saprolegniomycetes</taxon>
        <taxon>Saprolegniales</taxon>
        <taxon>Verrucalvaceae</taxon>
        <taxon>Aphanomyces</taxon>
    </lineage>
</organism>
<feature type="domain" description="FATC" evidence="2">
    <location>
        <begin position="246"/>
        <end position="278"/>
    </location>
</feature>
<dbReference type="GO" id="GO:0005634">
    <property type="term" value="C:nucleus"/>
    <property type="evidence" value="ECO:0007669"/>
    <property type="project" value="TreeGrafter"/>
</dbReference>
<dbReference type="SMART" id="SM01343">
    <property type="entry name" value="FATC"/>
    <property type="match status" value="1"/>
</dbReference>
<dbReference type="PANTHER" id="PTHR11139:SF1">
    <property type="entry name" value="TRANSFORMATION_TRANSCRIPTION DOMAIN-ASSOCIATED PROTEIN"/>
    <property type="match status" value="1"/>
</dbReference>
<dbReference type="SUPFAM" id="SSF56112">
    <property type="entry name" value="Protein kinase-like (PK-like)"/>
    <property type="match status" value="1"/>
</dbReference>
<proteinExistence type="predicted"/>
<dbReference type="InterPro" id="IPR003152">
    <property type="entry name" value="FATC_dom"/>
</dbReference>
<dbReference type="GO" id="GO:0000124">
    <property type="term" value="C:SAGA complex"/>
    <property type="evidence" value="ECO:0007669"/>
    <property type="project" value="TreeGrafter"/>
</dbReference>
<evidence type="ECO:0000259" key="1">
    <source>
        <dbReference type="PROSITE" id="PS50290"/>
    </source>
</evidence>
<evidence type="ECO:0000313" key="4">
    <source>
        <dbReference type="Proteomes" id="UP000275652"/>
    </source>
</evidence>
<evidence type="ECO:0000259" key="2">
    <source>
        <dbReference type="PROSITE" id="PS51190"/>
    </source>
</evidence>
<accession>A0A9X8H686</accession>
<feature type="non-terminal residue" evidence="3">
    <location>
        <position position="1"/>
    </location>
</feature>
<sequence length="278" mass="31236">FHVPKVIPLTPRVRLLEDSATNVSLGEIYELECQAQGKDPDFPVKLAIFNDICDHHVSETLLTKYLHRMLPHFDDLFQFRTAFTTHLALSSFLSYAMHVGERTPHKLIFSKQTGHVVSCEVRPGYASSSGVVEATCTMPFRLTRNVHTFMTHSGVEGPFTIAMAAVAQALTSHAHEGIMTNQMRLFFRDDLLSWHTSKTKSRLEHTHGDTHRRIMQEHQVPQRVDANVKAVMDRMSALAVKPTSHTTPSPPSAIQQLIATATSADNLAQMSPTWFPWL</sequence>
<dbReference type="GO" id="GO:0006355">
    <property type="term" value="P:regulation of DNA-templated transcription"/>
    <property type="evidence" value="ECO:0007669"/>
    <property type="project" value="TreeGrafter"/>
</dbReference>
<dbReference type="EMBL" id="QUTI01032632">
    <property type="protein sequence ID" value="RLO02802.1"/>
    <property type="molecule type" value="Genomic_DNA"/>
</dbReference>
<dbReference type="InterPro" id="IPR000403">
    <property type="entry name" value="PI3/4_kinase_cat_dom"/>
</dbReference>
<reference evidence="3 4" key="1">
    <citation type="journal article" date="2018" name="J. Invertebr. Pathol.">
        <title>New genotyping method for the causative agent of crayfish plague (Aphanomyces astaci) based on whole genome data.</title>
        <authorList>
            <person name="Minardi D."/>
            <person name="Studholme D.J."/>
            <person name="van der Giezen M."/>
            <person name="Pretto T."/>
            <person name="Oidtmann B."/>
        </authorList>
    </citation>
    <scope>NUCLEOTIDE SEQUENCE [LARGE SCALE GENOMIC DNA]</scope>
    <source>
        <strain evidence="3 4">KB13</strain>
    </source>
</reference>
<name>A0A9X8H686_APHAT</name>
<dbReference type="AlphaFoldDB" id="A0A9X8H686"/>
<dbReference type="InterPro" id="IPR011009">
    <property type="entry name" value="Kinase-like_dom_sf"/>
</dbReference>
<dbReference type="GO" id="GO:0035267">
    <property type="term" value="C:NuA4 histone acetyltransferase complex"/>
    <property type="evidence" value="ECO:0007669"/>
    <property type="project" value="TreeGrafter"/>
</dbReference>
<dbReference type="SMART" id="SM00146">
    <property type="entry name" value="PI3Kc"/>
    <property type="match status" value="1"/>
</dbReference>
<evidence type="ECO:0000313" key="3">
    <source>
        <dbReference type="EMBL" id="RLO02802.1"/>
    </source>
</evidence>
<dbReference type="InterPro" id="IPR050517">
    <property type="entry name" value="DDR_Repair_Kinase"/>
</dbReference>
<dbReference type="Proteomes" id="UP000275652">
    <property type="component" value="Unassembled WGS sequence"/>
</dbReference>
<protein>
    <recommendedName>
        <fullName evidence="5">Non-specific serine/threonine protein kinase</fullName>
    </recommendedName>
</protein>
<dbReference type="Gene3D" id="1.10.1070.11">
    <property type="entry name" value="Phosphatidylinositol 3-/4-kinase, catalytic domain"/>
    <property type="match status" value="1"/>
</dbReference>
<dbReference type="Pfam" id="PF00454">
    <property type="entry name" value="PI3_PI4_kinase"/>
    <property type="match status" value="1"/>
</dbReference>
<dbReference type="GO" id="GO:0006281">
    <property type="term" value="P:DNA repair"/>
    <property type="evidence" value="ECO:0007669"/>
    <property type="project" value="TreeGrafter"/>
</dbReference>
<dbReference type="PROSITE" id="PS50290">
    <property type="entry name" value="PI3_4_KINASE_3"/>
    <property type="match status" value="1"/>
</dbReference>
<dbReference type="PANTHER" id="PTHR11139">
    <property type="entry name" value="ATAXIA TELANGIECTASIA MUTATED ATM -RELATED"/>
    <property type="match status" value="1"/>
</dbReference>